<name>A0AAU9J3Z2_9CILI</name>
<dbReference type="InterPro" id="IPR029071">
    <property type="entry name" value="Ubiquitin-like_domsf"/>
</dbReference>
<dbReference type="SMART" id="SM00213">
    <property type="entry name" value="UBQ"/>
    <property type="match status" value="1"/>
</dbReference>
<feature type="domain" description="Ubiquitin-like" evidence="1">
    <location>
        <begin position="1"/>
        <end position="72"/>
    </location>
</feature>
<reference evidence="2" key="1">
    <citation type="submission" date="2021-09" db="EMBL/GenBank/DDBJ databases">
        <authorList>
            <consortium name="AG Swart"/>
            <person name="Singh M."/>
            <person name="Singh A."/>
            <person name="Seah K."/>
            <person name="Emmerich C."/>
        </authorList>
    </citation>
    <scope>NUCLEOTIDE SEQUENCE</scope>
    <source>
        <strain evidence="2">ATCC30299</strain>
    </source>
</reference>
<evidence type="ECO:0000313" key="3">
    <source>
        <dbReference type="Proteomes" id="UP001162131"/>
    </source>
</evidence>
<dbReference type="EMBL" id="CAJZBQ010000024">
    <property type="protein sequence ID" value="CAG9320006.1"/>
    <property type="molecule type" value="Genomic_DNA"/>
</dbReference>
<dbReference type="PANTHER" id="PTHR10666">
    <property type="entry name" value="UBIQUITIN"/>
    <property type="match status" value="1"/>
</dbReference>
<evidence type="ECO:0000259" key="1">
    <source>
        <dbReference type="PROSITE" id="PS50053"/>
    </source>
</evidence>
<proteinExistence type="predicted"/>
<dbReference type="PROSITE" id="PS50053">
    <property type="entry name" value="UBIQUITIN_2"/>
    <property type="match status" value="1"/>
</dbReference>
<accession>A0AAU9J3Z2</accession>
<gene>
    <name evidence="2" type="ORF">BSTOLATCC_MIC25247</name>
</gene>
<dbReference type="Gene3D" id="3.10.20.90">
    <property type="entry name" value="Phosphatidylinositol 3-kinase Catalytic Subunit, Chain A, domain 1"/>
    <property type="match status" value="1"/>
</dbReference>
<comment type="caution">
    <text evidence="2">The sequence shown here is derived from an EMBL/GenBank/DDBJ whole genome shotgun (WGS) entry which is preliminary data.</text>
</comment>
<dbReference type="AlphaFoldDB" id="A0AAU9J3Z2"/>
<dbReference type="Proteomes" id="UP001162131">
    <property type="component" value="Unassembled WGS sequence"/>
</dbReference>
<dbReference type="PRINTS" id="PR00348">
    <property type="entry name" value="UBIQUITIN"/>
</dbReference>
<organism evidence="2 3">
    <name type="scientific">Blepharisma stoltei</name>
    <dbReference type="NCBI Taxonomy" id="1481888"/>
    <lineage>
        <taxon>Eukaryota</taxon>
        <taxon>Sar</taxon>
        <taxon>Alveolata</taxon>
        <taxon>Ciliophora</taxon>
        <taxon>Postciliodesmatophora</taxon>
        <taxon>Heterotrichea</taxon>
        <taxon>Heterotrichida</taxon>
        <taxon>Blepharismidae</taxon>
        <taxon>Blepharisma</taxon>
    </lineage>
</organism>
<dbReference type="InterPro" id="IPR000626">
    <property type="entry name" value="Ubiquitin-like_dom"/>
</dbReference>
<protein>
    <recommendedName>
        <fullName evidence="1">Ubiquitin-like domain-containing protein</fullName>
    </recommendedName>
</protein>
<dbReference type="SUPFAM" id="SSF54236">
    <property type="entry name" value="Ubiquitin-like"/>
    <property type="match status" value="1"/>
</dbReference>
<dbReference type="Pfam" id="PF00240">
    <property type="entry name" value="ubiquitin"/>
    <property type="match status" value="1"/>
</dbReference>
<dbReference type="InterPro" id="IPR050158">
    <property type="entry name" value="Ubiquitin_ubiquitin-like"/>
</dbReference>
<keyword evidence="3" id="KW-1185">Reference proteome</keyword>
<sequence length="77" mass="8993">MQIIIKTLTGKEKPMNFELDNIVIQVKQALQEKEGISVEQFRLIFERRQLNDESRLSDYNLTAGAVIHMILQLSKYN</sequence>
<evidence type="ECO:0000313" key="2">
    <source>
        <dbReference type="EMBL" id="CAG9320006.1"/>
    </source>
</evidence>
<dbReference type="InterPro" id="IPR019956">
    <property type="entry name" value="Ubiquitin_dom"/>
</dbReference>